<accession>A0A6J6NBB9</accession>
<dbReference type="AntiFam" id="ANF00080">
    <property type="entry name" value="Shadow ORF (opposite dnaE)"/>
</dbReference>
<dbReference type="AlphaFoldDB" id="A0A6J6NBB9"/>
<feature type="region of interest" description="Disordered" evidence="1">
    <location>
        <begin position="507"/>
        <end position="535"/>
    </location>
</feature>
<gene>
    <name evidence="2" type="ORF">UFOPK2366_00266</name>
</gene>
<protein>
    <submittedName>
        <fullName evidence="2">Unannotated protein</fullName>
    </submittedName>
</protein>
<sequence length="535" mass="59334">MQIGNRLLAIAAPNVGMHRPTLNRTGADERNLDNDVVKTSRFESRQRSHLGPALDLEDTHSVGPTEHAVHIVFLRDGGQIDLVSLMLADEIDRVMQGAEHAQTQQIELHEPRRSAIVFVPLQHTAVLHATPLDRADLDDGAIANDHATRVDAEMTRRIFDFGGKLEHRCGNVLIGQSSRGRNPAPTIDLFAPCILLTRRVSQCLGHIAYGRTGSIGDDVGNLRSVVAAMALIHVLDDLFAPVAFDIDIDVGRAIALGRQKSLEQQAQRNGIGLGNAQRVARCAVGGAAPTLAIDIGPLAELHDVPDHQEVAREIERLDNREFVVDGAPRPRPHRKIFARLWPLAVSTARPRLDQHTQILHLGELLALRPTRAWERRQIGCHQRQIEGPGAPNGCRGFDNTRIARKAPRLFGATAHMSCSASRQPRVHLFETAPGTHRPQRRSQTPMLWRCVMHIVGCNACQIVTSSKLGKRIVARRVEWVAVIPQLDDHTFTTEQRNQLLQLARRRSRTLTHQRRRHHTMATASEHPPMVAADLG</sequence>
<reference evidence="2" key="1">
    <citation type="submission" date="2020-05" db="EMBL/GenBank/DDBJ databases">
        <authorList>
            <person name="Chiriac C."/>
            <person name="Salcher M."/>
            <person name="Ghai R."/>
            <person name="Kavagutti S V."/>
        </authorList>
    </citation>
    <scope>NUCLEOTIDE SEQUENCE</scope>
</reference>
<proteinExistence type="predicted"/>
<feature type="compositionally biased region" description="Basic residues" evidence="1">
    <location>
        <begin position="507"/>
        <end position="519"/>
    </location>
</feature>
<evidence type="ECO:0000313" key="2">
    <source>
        <dbReference type="EMBL" id="CAB4681863.1"/>
    </source>
</evidence>
<organism evidence="2">
    <name type="scientific">freshwater metagenome</name>
    <dbReference type="NCBI Taxonomy" id="449393"/>
    <lineage>
        <taxon>unclassified sequences</taxon>
        <taxon>metagenomes</taxon>
        <taxon>ecological metagenomes</taxon>
    </lineage>
</organism>
<evidence type="ECO:0000256" key="1">
    <source>
        <dbReference type="SAM" id="MobiDB-lite"/>
    </source>
</evidence>
<name>A0A6J6NBB9_9ZZZZ</name>
<dbReference type="EMBL" id="CAEZXM010000031">
    <property type="protein sequence ID" value="CAB4681863.1"/>
    <property type="molecule type" value="Genomic_DNA"/>
</dbReference>